<accession>A0A1G7GK12</accession>
<evidence type="ECO:0000256" key="11">
    <source>
        <dbReference type="ARBA" id="ARBA00023098"/>
    </source>
</evidence>
<evidence type="ECO:0000256" key="1">
    <source>
        <dbReference type="ARBA" id="ARBA00002274"/>
    </source>
</evidence>
<sequence>MNLLRKILFPFSLIYGVITAVRNYFYDKGWWESRTYDTPIICVGNLSTGGTGKSPMIEFLIDFLRKDFRIAVLSRGYKRKTTGFREVLVTSTAEEVGDEPLQFKQNFSDTTIAVCADRRTGIEQLEAKADVILLDDAFQHRKVKASTYILLTPFNDLYSNDYVLPMGNLREFRSGAQRADIVLVTKCPEGVSYAKMQEIEKSLQLTTNQKVYFSKIGYDDFIFGPSETLPLQYLQNKKFTLVTGIANPKPLIHFLKRNEFQFTHDKFPDHHHFSASEIAKLKKNEIILTTEKDYMRLQPKLGKFAIYYLPIKTIILREQEEFLKKTILEKIDEARFS</sequence>
<comment type="caution">
    <text evidence="13">Lacks conserved residue(s) required for the propagation of feature annotation.</text>
</comment>
<dbReference type="OrthoDB" id="9766423at2"/>
<keyword evidence="8 13" id="KW-0547">Nucleotide-binding</keyword>
<dbReference type="Proteomes" id="UP000199321">
    <property type="component" value="Unassembled WGS sequence"/>
</dbReference>
<dbReference type="EC" id="2.7.1.130" evidence="3 13"/>
<evidence type="ECO:0000256" key="7">
    <source>
        <dbReference type="ARBA" id="ARBA00022679"/>
    </source>
</evidence>
<dbReference type="STRING" id="227084.SAMN05421855_103187"/>
<dbReference type="AlphaFoldDB" id="A0A1G7GK12"/>
<comment type="similarity">
    <text evidence="13">Belongs to the LpxK family.</text>
</comment>
<dbReference type="PANTHER" id="PTHR42724">
    <property type="entry name" value="TETRAACYLDISACCHARIDE 4'-KINASE"/>
    <property type="match status" value="1"/>
</dbReference>
<reference evidence="15 16" key="1">
    <citation type="submission" date="2016-10" db="EMBL/GenBank/DDBJ databases">
        <authorList>
            <person name="de Groot N.N."/>
        </authorList>
    </citation>
    <scope>NUCLEOTIDE SEQUENCE [LARGE SCALE GENOMIC DNA]</scope>
    <source>
        <strain evidence="15 16">DSM 16195</strain>
    </source>
</reference>
<evidence type="ECO:0000256" key="4">
    <source>
        <dbReference type="ARBA" id="ARBA00016436"/>
    </source>
</evidence>
<keyword evidence="14" id="KW-1133">Transmembrane helix</keyword>
<dbReference type="EMBL" id="FNBA01000003">
    <property type="protein sequence ID" value="SDE88477.1"/>
    <property type="molecule type" value="Genomic_DNA"/>
</dbReference>
<keyword evidence="10 13" id="KW-0067">ATP-binding</keyword>
<dbReference type="InterPro" id="IPR027417">
    <property type="entry name" value="P-loop_NTPase"/>
</dbReference>
<keyword evidence="11 13" id="KW-0443">Lipid metabolism</keyword>
<keyword evidence="9 13" id="KW-0418">Kinase</keyword>
<evidence type="ECO:0000256" key="13">
    <source>
        <dbReference type="HAMAP-Rule" id="MF_00409"/>
    </source>
</evidence>
<evidence type="ECO:0000313" key="15">
    <source>
        <dbReference type="EMBL" id="SDE88477.1"/>
    </source>
</evidence>
<evidence type="ECO:0000256" key="2">
    <source>
        <dbReference type="ARBA" id="ARBA00004870"/>
    </source>
</evidence>
<dbReference type="InterPro" id="IPR003758">
    <property type="entry name" value="LpxK"/>
</dbReference>
<evidence type="ECO:0000256" key="6">
    <source>
        <dbReference type="ARBA" id="ARBA00022556"/>
    </source>
</evidence>
<dbReference type="RefSeq" id="WP_093144252.1">
    <property type="nucleotide sequence ID" value="NZ_BMWO01000003.1"/>
</dbReference>
<keyword evidence="16" id="KW-1185">Reference proteome</keyword>
<evidence type="ECO:0000256" key="8">
    <source>
        <dbReference type="ARBA" id="ARBA00022741"/>
    </source>
</evidence>
<feature type="transmembrane region" description="Helical" evidence="14">
    <location>
        <begin position="7"/>
        <end position="25"/>
    </location>
</feature>
<keyword evidence="14" id="KW-0472">Membrane</keyword>
<dbReference type="Pfam" id="PF02606">
    <property type="entry name" value="LpxK"/>
    <property type="match status" value="1"/>
</dbReference>
<protein>
    <recommendedName>
        <fullName evidence="4 13">Tetraacyldisaccharide 4'-kinase</fullName>
        <ecNumber evidence="3 13">2.7.1.130</ecNumber>
    </recommendedName>
    <alternativeName>
        <fullName evidence="12 13">Lipid A 4'-kinase</fullName>
    </alternativeName>
</protein>
<evidence type="ECO:0000256" key="3">
    <source>
        <dbReference type="ARBA" id="ARBA00012071"/>
    </source>
</evidence>
<evidence type="ECO:0000256" key="9">
    <source>
        <dbReference type="ARBA" id="ARBA00022777"/>
    </source>
</evidence>
<dbReference type="NCBIfam" id="TIGR00682">
    <property type="entry name" value="lpxK"/>
    <property type="match status" value="1"/>
</dbReference>
<dbReference type="GO" id="GO:0005524">
    <property type="term" value="F:ATP binding"/>
    <property type="evidence" value="ECO:0007669"/>
    <property type="project" value="UniProtKB-UniRule"/>
</dbReference>
<gene>
    <name evidence="13" type="primary">lpxK</name>
    <name evidence="15" type="ORF">SAMN05421855_103187</name>
</gene>
<dbReference type="UniPathway" id="UPA00359">
    <property type="reaction ID" value="UER00482"/>
</dbReference>
<comment type="pathway">
    <text evidence="2 13">Glycolipid biosynthesis; lipid IV(A) biosynthesis; lipid IV(A) from (3R)-3-hydroxytetradecanoyl-[acyl-carrier-protein] and UDP-N-acetyl-alpha-D-glucosamine: step 6/6.</text>
</comment>
<name>A0A1G7GK12_9FLAO</name>
<dbReference type="GO" id="GO:0005886">
    <property type="term" value="C:plasma membrane"/>
    <property type="evidence" value="ECO:0007669"/>
    <property type="project" value="TreeGrafter"/>
</dbReference>
<evidence type="ECO:0000256" key="12">
    <source>
        <dbReference type="ARBA" id="ARBA00029757"/>
    </source>
</evidence>
<proteinExistence type="inferred from homology"/>
<keyword evidence="14" id="KW-0812">Transmembrane</keyword>
<organism evidence="15 16">
    <name type="scientific">Ulvibacter litoralis</name>
    <dbReference type="NCBI Taxonomy" id="227084"/>
    <lineage>
        <taxon>Bacteria</taxon>
        <taxon>Pseudomonadati</taxon>
        <taxon>Bacteroidota</taxon>
        <taxon>Flavobacteriia</taxon>
        <taxon>Flavobacteriales</taxon>
        <taxon>Flavobacteriaceae</taxon>
        <taxon>Ulvibacter</taxon>
    </lineage>
</organism>
<dbReference type="GO" id="GO:0009245">
    <property type="term" value="P:lipid A biosynthetic process"/>
    <property type="evidence" value="ECO:0007669"/>
    <property type="project" value="UniProtKB-UniRule"/>
</dbReference>
<evidence type="ECO:0000313" key="16">
    <source>
        <dbReference type="Proteomes" id="UP000199321"/>
    </source>
</evidence>
<keyword evidence="5 13" id="KW-0444">Lipid biosynthesis</keyword>
<dbReference type="SUPFAM" id="SSF52540">
    <property type="entry name" value="P-loop containing nucleoside triphosphate hydrolases"/>
    <property type="match status" value="1"/>
</dbReference>
<keyword evidence="6 13" id="KW-0441">Lipid A biosynthesis</keyword>
<dbReference type="PANTHER" id="PTHR42724:SF1">
    <property type="entry name" value="TETRAACYLDISACCHARIDE 4'-KINASE, MITOCHONDRIAL-RELATED"/>
    <property type="match status" value="1"/>
</dbReference>
<comment type="catalytic activity">
    <reaction evidence="13">
        <text>a lipid A disaccharide + ATP = a lipid IVA + ADP + H(+)</text>
        <dbReference type="Rhea" id="RHEA:67840"/>
        <dbReference type="ChEBI" id="CHEBI:15378"/>
        <dbReference type="ChEBI" id="CHEBI:30616"/>
        <dbReference type="ChEBI" id="CHEBI:176343"/>
        <dbReference type="ChEBI" id="CHEBI:176425"/>
        <dbReference type="ChEBI" id="CHEBI:456216"/>
        <dbReference type="EC" id="2.7.1.130"/>
    </reaction>
</comment>
<dbReference type="HAMAP" id="MF_00409">
    <property type="entry name" value="LpxK"/>
    <property type="match status" value="1"/>
</dbReference>
<comment type="function">
    <text evidence="1 13">Transfers the gamma-phosphate of ATP to the 4'-position of a tetraacyldisaccharide 1-phosphate intermediate (termed DS-1-P) to form tetraacyldisaccharide 1,4'-bis-phosphate (lipid IVA).</text>
</comment>
<evidence type="ECO:0000256" key="5">
    <source>
        <dbReference type="ARBA" id="ARBA00022516"/>
    </source>
</evidence>
<keyword evidence="7 13" id="KW-0808">Transferase</keyword>
<dbReference type="GO" id="GO:0009029">
    <property type="term" value="F:lipid-A 4'-kinase activity"/>
    <property type="evidence" value="ECO:0007669"/>
    <property type="project" value="UniProtKB-UniRule"/>
</dbReference>
<evidence type="ECO:0000256" key="10">
    <source>
        <dbReference type="ARBA" id="ARBA00022840"/>
    </source>
</evidence>
<evidence type="ECO:0000256" key="14">
    <source>
        <dbReference type="SAM" id="Phobius"/>
    </source>
</evidence>